<comment type="catalytic activity">
    <reaction evidence="9">
        <text>O-acetyl-L-serine + hydrogen sulfide = L-cysteine + acetate</text>
        <dbReference type="Rhea" id="RHEA:14829"/>
        <dbReference type="ChEBI" id="CHEBI:29919"/>
        <dbReference type="ChEBI" id="CHEBI:30089"/>
        <dbReference type="ChEBI" id="CHEBI:35235"/>
        <dbReference type="ChEBI" id="CHEBI:58340"/>
        <dbReference type="EC" id="2.5.1.47"/>
    </reaction>
</comment>
<dbReference type="Gene3D" id="3.40.50.1100">
    <property type="match status" value="2"/>
</dbReference>
<dbReference type="RefSeq" id="WP_071906764.1">
    <property type="nucleotide sequence ID" value="NZ_LT607756.1"/>
</dbReference>
<dbReference type="FunFam" id="3.40.50.1100:FF:000067">
    <property type="entry name" value="Cysteine synthase"/>
    <property type="match status" value="1"/>
</dbReference>
<dbReference type="GO" id="GO:0005737">
    <property type="term" value="C:cytoplasm"/>
    <property type="evidence" value="ECO:0007669"/>
    <property type="project" value="UniProtKB-ARBA"/>
</dbReference>
<dbReference type="AlphaFoldDB" id="A0A1D3L233"/>
<keyword evidence="6 11" id="KW-0808">Transferase</keyword>
<dbReference type="GO" id="GO:0006535">
    <property type="term" value="P:cysteine biosynthetic process from serine"/>
    <property type="evidence" value="ECO:0007669"/>
    <property type="project" value="InterPro"/>
</dbReference>
<dbReference type="Proteomes" id="UP000094707">
    <property type="component" value="Chromosome I"/>
</dbReference>
<dbReference type="PANTHER" id="PTHR10314">
    <property type="entry name" value="CYSTATHIONINE BETA-SYNTHASE"/>
    <property type="match status" value="1"/>
</dbReference>
<evidence type="ECO:0000256" key="9">
    <source>
        <dbReference type="ARBA" id="ARBA00047931"/>
    </source>
</evidence>
<comment type="cofactor">
    <cofactor evidence="1">
        <name>pyridoxal 5'-phosphate</name>
        <dbReference type="ChEBI" id="CHEBI:597326"/>
    </cofactor>
</comment>
<dbReference type="GeneID" id="30411914"/>
<dbReference type="InterPro" id="IPR005859">
    <property type="entry name" value="CysK"/>
</dbReference>
<sequence>MVNIPELTRGIANDITETIGNTPLVRLNKLTEGLDAEVLVKVESFNPVSSVKDRIGVALIEEGEKQGKIKEGTVLVEPTSGNTGIALAFVAAAKGYRLILTMPDTMSLERKKLLAVFGAEIVLTPGSEGMKGAVAKAAELVKEIPNAVSPQQFENQANPEIHRKTTAEEIWRDTEGKVDILVAGTGTGGTITGIAEVLKDRNPDFKAVAVEPATSPVLSTGQGGPHKIQGIGPGFVPKVLNKDIIDEVVTVKDEDAGKTLVRLAREEGIFAGISSGAATWTAIELAKRPENKGKTIIAILPDTGERYLSIDWVFEEIFKENEEVFI</sequence>
<dbReference type="KEGG" id="mcub:MCBB_1069"/>
<gene>
    <name evidence="11" type="primary">cysK1</name>
    <name evidence="11" type="ORF">MCBB_1069</name>
</gene>
<evidence type="ECO:0000313" key="11">
    <source>
        <dbReference type="EMBL" id="SCG85628.1"/>
    </source>
</evidence>
<dbReference type="InterPro" id="IPR050214">
    <property type="entry name" value="Cys_Synth/Cystath_Beta-Synth"/>
</dbReference>
<evidence type="ECO:0000259" key="10">
    <source>
        <dbReference type="Pfam" id="PF00291"/>
    </source>
</evidence>
<accession>A0A1D3L233</accession>
<evidence type="ECO:0000256" key="1">
    <source>
        <dbReference type="ARBA" id="ARBA00001933"/>
    </source>
</evidence>
<evidence type="ECO:0000313" key="12">
    <source>
        <dbReference type="Proteomes" id="UP000094707"/>
    </source>
</evidence>
<dbReference type="SUPFAM" id="SSF53686">
    <property type="entry name" value="Tryptophan synthase beta subunit-like PLP-dependent enzymes"/>
    <property type="match status" value="1"/>
</dbReference>
<evidence type="ECO:0000256" key="7">
    <source>
        <dbReference type="ARBA" id="ARBA00022898"/>
    </source>
</evidence>
<organism evidence="11 12">
    <name type="scientific">Methanobacterium congolense</name>
    <dbReference type="NCBI Taxonomy" id="118062"/>
    <lineage>
        <taxon>Archaea</taxon>
        <taxon>Methanobacteriati</taxon>
        <taxon>Methanobacteriota</taxon>
        <taxon>Methanomada group</taxon>
        <taxon>Methanobacteria</taxon>
        <taxon>Methanobacteriales</taxon>
        <taxon>Methanobacteriaceae</taxon>
        <taxon>Methanobacterium</taxon>
    </lineage>
</organism>
<dbReference type="InterPro" id="IPR001926">
    <property type="entry name" value="TrpB-like_PALP"/>
</dbReference>
<name>A0A1D3L233_9EURY</name>
<dbReference type="STRING" id="118062.MCBB_1069"/>
<dbReference type="GO" id="GO:0004124">
    <property type="term" value="F:cysteine synthase activity"/>
    <property type="evidence" value="ECO:0007669"/>
    <property type="project" value="UniProtKB-EC"/>
</dbReference>
<dbReference type="Pfam" id="PF00291">
    <property type="entry name" value="PALP"/>
    <property type="match status" value="1"/>
</dbReference>
<dbReference type="OrthoDB" id="10138at2157"/>
<dbReference type="InterPro" id="IPR036052">
    <property type="entry name" value="TrpB-like_PALP_sf"/>
</dbReference>
<dbReference type="PATRIC" id="fig|129848.4.peg.1077"/>
<keyword evidence="7" id="KW-0663">Pyridoxal phosphate</keyword>
<proteinExistence type="inferred from homology"/>
<dbReference type="NCBIfam" id="TIGR01136">
    <property type="entry name" value="cysKM"/>
    <property type="match status" value="1"/>
</dbReference>
<dbReference type="InterPro" id="IPR005856">
    <property type="entry name" value="Cys_synth"/>
</dbReference>
<dbReference type="EC" id="2.5.1.47" evidence="4"/>
<dbReference type="NCBIfam" id="TIGR01139">
    <property type="entry name" value="cysK"/>
    <property type="match status" value="1"/>
</dbReference>
<evidence type="ECO:0000256" key="8">
    <source>
        <dbReference type="ARBA" id="ARBA00023192"/>
    </source>
</evidence>
<evidence type="ECO:0000256" key="4">
    <source>
        <dbReference type="ARBA" id="ARBA00012681"/>
    </source>
</evidence>
<feature type="domain" description="Tryptophan synthase beta chain-like PALP" evidence="10">
    <location>
        <begin position="15"/>
        <end position="302"/>
    </location>
</feature>
<dbReference type="EMBL" id="LT607756">
    <property type="protein sequence ID" value="SCG85628.1"/>
    <property type="molecule type" value="Genomic_DNA"/>
</dbReference>
<evidence type="ECO:0000256" key="3">
    <source>
        <dbReference type="ARBA" id="ARBA00007103"/>
    </source>
</evidence>
<keyword evidence="8" id="KW-0198">Cysteine biosynthesis</keyword>
<comment type="similarity">
    <text evidence="3">Belongs to the cysteine synthase/cystathionine beta-synthase family.</text>
</comment>
<protein>
    <recommendedName>
        <fullName evidence="4">cysteine synthase</fullName>
        <ecNumber evidence="4">2.5.1.47</ecNumber>
    </recommendedName>
</protein>
<reference evidence="11 12" key="1">
    <citation type="submission" date="2016-08" db="EMBL/GenBank/DDBJ databases">
        <authorList>
            <person name="Seilhamer J.J."/>
        </authorList>
    </citation>
    <scope>NUCLEOTIDE SEQUENCE [LARGE SCALE GENOMIC DNA]</scope>
    <source>
        <strain evidence="11">Buetzberg</strain>
    </source>
</reference>
<evidence type="ECO:0000256" key="5">
    <source>
        <dbReference type="ARBA" id="ARBA00022605"/>
    </source>
</evidence>
<keyword evidence="5" id="KW-0028">Amino-acid biosynthesis</keyword>
<keyword evidence="12" id="KW-1185">Reference proteome</keyword>
<evidence type="ECO:0000256" key="2">
    <source>
        <dbReference type="ARBA" id="ARBA00004962"/>
    </source>
</evidence>
<comment type="pathway">
    <text evidence="2">Amino-acid biosynthesis; L-cysteine biosynthesis; L-cysteine from L-serine: step 2/2.</text>
</comment>
<dbReference type="CDD" id="cd01561">
    <property type="entry name" value="CBS_like"/>
    <property type="match status" value="1"/>
</dbReference>
<evidence type="ECO:0000256" key="6">
    <source>
        <dbReference type="ARBA" id="ARBA00022679"/>
    </source>
</evidence>